<dbReference type="AlphaFoldDB" id="A0A917MVA7"/>
<sequence>MTLKIVTVTAGLSEPSSTALLGEQLTAAMVSSLDDAGVSAETLEVRLRDIAKDITNHYLTGFPMGKLAQALDAVRDADAVITVTPTFKASNSGLFKSFWDLVEDDSMLGTTVLLGATGGTARHSLMIDTAMRPLFGYLKAQVIPTGVFVATDDFGSDASLDRRIAAAGREMAQFLLLKAGALQNAKNSSVNSTDKNESVNFGDKELKNVEKEPFDMEGEFDDKNGANSGDFFGIATTQKNSSKYKAPGLEPLTVTPFEQLLKG</sequence>
<dbReference type="InterPro" id="IPR005025">
    <property type="entry name" value="FMN_Rdtase-like_dom"/>
</dbReference>
<evidence type="ECO:0000256" key="1">
    <source>
        <dbReference type="ARBA" id="ARBA00022630"/>
    </source>
</evidence>
<feature type="domain" description="NADPH-dependent FMN reductase-like" evidence="4">
    <location>
        <begin position="4"/>
        <end position="151"/>
    </location>
</feature>
<dbReference type="SUPFAM" id="SSF52218">
    <property type="entry name" value="Flavoproteins"/>
    <property type="match status" value="1"/>
</dbReference>
<organism evidence="5 6">
    <name type="scientific">Rothia aerolata</name>
    <dbReference type="NCBI Taxonomy" id="1812262"/>
    <lineage>
        <taxon>Bacteria</taxon>
        <taxon>Bacillati</taxon>
        <taxon>Actinomycetota</taxon>
        <taxon>Actinomycetes</taxon>
        <taxon>Micrococcales</taxon>
        <taxon>Micrococcaceae</taxon>
        <taxon>Rothia</taxon>
    </lineage>
</organism>
<accession>A0A917MVA7</accession>
<evidence type="ECO:0000256" key="2">
    <source>
        <dbReference type="ARBA" id="ARBA00022643"/>
    </source>
</evidence>
<dbReference type="PANTHER" id="PTHR43408">
    <property type="entry name" value="FMN REDUCTASE (NADPH)"/>
    <property type="match status" value="1"/>
</dbReference>
<name>A0A917MVA7_9MICC</name>
<protein>
    <recommendedName>
        <fullName evidence="4">NADPH-dependent FMN reductase-like domain-containing protein</fullName>
    </recommendedName>
</protein>
<dbReference type="Gene3D" id="3.40.50.360">
    <property type="match status" value="1"/>
</dbReference>
<evidence type="ECO:0000259" key="4">
    <source>
        <dbReference type="Pfam" id="PF03358"/>
    </source>
</evidence>
<dbReference type="PANTHER" id="PTHR43408:SF2">
    <property type="entry name" value="FMN REDUCTASE (NADPH)"/>
    <property type="match status" value="1"/>
</dbReference>
<dbReference type="RefSeq" id="WP_188360282.1">
    <property type="nucleotide sequence ID" value="NZ_BMDC01000004.1"/>
</dbReference>
<dbReference type="EMBL" id="BMDC01000004">
    <property type="protein sequence ID" value="GGH66393.1"/>
    <property type="molecule type" value="Genomic_DNA"/>
</dbReference>
<dbReference type="InterPro" id="IPR029039">
    <property type="entry name" value="Flavoprotein-like_sf"/>
</dbReference>
<proteinExistence type="predicted"/>
<keyword evidence="3" id="KW-0560">Oxidoreductase</keyword>
<evidence type="ECO:0000313" key="5">
    <source>
        <dbReference type="EMBL" id="GGH66393.1"/>
    </source>
</evidence>
<dbReference type="Proteomes" id="UP000600171">
    <property type="component" value="Unassembled WGS sequence"/>
</dbReference>
<keyword evidence="2" id="KW-0288">FMN</keyword>
<comment type="caution">
    <text evidence="5">The sequence shown here is derived from an EMBL/GenBank/DDBJ whole genome shotgun (WGS) entry which is preliminary data.</text>
</comment>
<dbReference type="InterPro" id="IPR023932">
    <property type="entry name" value="CE1759_FMN_reduct"/>
</dbReference>
<evidence type="ECO:0000313" key="6">
    <source>
        <dbReference type="Proteomes" id="UP000600171"/>
    </source>
</evidence>
<dbReference type="Pfam" id="PF03358">
    <property type="entry name" value="FMN_red"/>
    <property type="match status" value="1"/>
</dbReference>
<dbReference type="NCBIfam" id="TIGR04037">
    <property type="entry name" value="LLM_duo_CE1759"/>
    <property type="match status" value="1"/>
</dbReference>
<keyword evidence="6" id="KW-1185">Reference proteome</keyword>
<evidence type="ECO:0000256" key="3">
    <source>
        <dbReference type="ARBA" id="ARBA00023002"/>
    </source>
</evidence>
<keyword evidence="1" id="KW-0285">Flavoprotein</keyword>
<dbReference type="GO" id="GO:0016491">
    <property type="term" value="F:oxidoreductase activity"/>
    <property type="evidence" value="ECO:0007669"/>
    <property type="project" value="UniProtKB-KW"/>
</dbReference>
<reference evidence="5 6" key="1">
    <citation type="journal article" date="2014" name="Int. J. Syst. Evol. Microbiol.">
        <title>Complete genome sequence of Corynebacterium casei LMG S-19264T (=DSM 44701T), isolated from a smear-ripened cheese.</title>
        <authorList>
            <consortium name="US DOE Joint Genome Institute (JGI-PGF)"/>
            <person name="Walter F."/>
            <person name="Albersmeier A."/>
            <person name="Kalinowski J."/>
            <person name="Ruckert C."/>
        </authorList>
    </citation>
    <scope>NUCLEOTIDE SEQUENCE [LARGE SCALE GENOMIC DNA]</scope>
    <source>
        <strain evidence="5 6">CCM 8669</strain>
    </source>
</reference>
<gene>
    <name evidence="5" type="ORF">GCM10007359_20520</name>
</gene>
<dbReference type="InterPro" id="IPR051814">
    <property type="entry name" value="NAD(P)H-dep_FMN_reductase"/>
</dbReference>